<organism evidence="2 3">
    <name type="scientific">Lactobacillus phage 3-521</name>
    <dbReference type="NCBI Taxonomy" id="2510943"/>
    <lineage>
        <taxon>Viruses</taxon>
        <taxon>Duplodnaviria</taxon>
        <taxon>Heunggongvirae</taxon>
        <taxon>Uroviricota</taxon>
        <taxon>Caudoviricetes</taxon>
        <taxon>Herelleviridae</taxon>
        <taxon>Watanabevirus</taxon>
        <taxon>Watanabevirus wv3521</taxon>
    </lineage>
</organism>
<keyword evidence="1" id="KW-0812">Transmembrane</keyword>
<gene>
    <name evidence="2" type="ORF">UCC3521_0006</name>
</gene>
<dbReference type="EMBL" id="MK504444">
    <property type="protein sequence ID" value="QBJ03544.1"/>
    <property type="molecule type" value="Genomic_DNA"/>
</dbReference>
<protein>
    <submittedName>
        <fullName evidence="2">Uncharacterized protein</fullName>
    </submittedName>
</protein>
<evidence type="ECO:0000256" key="1">
    <source>
        <dbReference type="SAM" id="Phobius"/>
    </source>
</evidence>
<evidence type="ECO:0000313" key="3">
    <source>
        <dbReference type="Proteomes" id="UP000309991"/>
    </source>
</evidence>
<evidence type="ECO:0000313" key="2">
    <source>
        <dbReference type="EMBL" id="QBJ03544.1"/>
    </source>
</evidence>
<keyword evidence="1" id="KW-1133">Transmembrane helix</keyword>
<proteinExistence type="predicted"/>
<dbReference type="Proteomes" id="UP000309991">
    <property type="component" value="Segment"/>
</dbReference>
<keyword evidence="1" id="KW-0472">Membrane</keyword>
<keyword evidence="3" id="KW-1185">Reference proteome</keyword>
<accession>A0A4Y5FHQ1</accession>
<feature type="transmembrane region" description="Helical" evidence="1">
    <location>
        <begin position="91"/>
        <end position="110"/>
    </location>
</feature>
<sequence length="111" mass="12808">MSKYAYSTKPVHVSLVPSWAQLKNTYDLEDTCILLLNYRQVQAIIDHELLHSKDHLWGGNDEYLLILPTEDEERIQDIMNVANSVSRSNGVSWYTIIFAFVLALVIAWIIK</sequence>
<reference evidence="2 3" key="1">
    <citation type="submission" date="2019-02" db="EMBL/GenBank/DDBJ databases">
        <title>Isolation of virulent Lactobacillus brevis phages.</title>
        <authorList>
            <person name="Feyereisen M."/>
            <person name="Mahony J."/>
            <person name="O'Sullivan T."/>
            <person name="van Sinderen D."/>
        </authorList>
    </citation>
    <scope>NUCLEOTIDE SEQUENCE [LARGE SCALE GENOMIC DNA]</scope>
</reference>
<name>A0A4Y5FHQ1_9CAUD</name>